<keyword evidence="4 6" id="KW-1005">Bacterial flagellum biogenesis</keyword>
<dbReference type="NCBIfam" id="TIGR00208">
    <property type="entry name" value="fliS"/>
    <property type="match status" value="1"/>
</dbReference>
<organism evidence="7 8">
    <name type="scientific">Legionella lytica</name>
    <dbReference type="NCBI Taxonomy" id="96232"/>
    <lineage>
        <taxon>Bacteria</taxon>
        <taxon>Pseudomonadati</taxon>
        <taxon>Pseudomonadota</taxon>
        <taxon>Gammaproteobacteria</taxon>
        <taxon>Legionellales</taxon>
        <taxon>Legionellaceae</taxon>
        <taxon>Legionella</taxon>
    </lineage>
</organism>
<evidence type="ECO:0000256" key="6">
    <source>
        <dbReference type="PIRNR" id="PIRNR039090"/>
    </source>
</evidence>
<evidence type="ECO:0000313" key="7">
    <source>
        <dbReference type="EMBL" id="USQ12518.1"/>
    </source>
</evidence>
<keyword evidence="7" id="KW-0282">Flagellum</keyword>
<evidence type="ECO:0000256" key="1">
    <source>
        <dbReference type="ARBA" id="ARBA00004514"/>
    </source>
</evidence>
<evidence type="ECO:0000256" key="5">
    <source>
        <dbReference type="ARBA" id="ARBA00023186"/>
    </source>
</evidence>
<dbReference type="PIRSF" id="PIRSF039090">
    <property type="entry name" value="Flis"/>
    <property type="match status" value="1"/>
</dbReference>
<reference evidence="7" key="1">
    <citation type="submission" date="2021-03" db="EMBL/GenBank/DDBJ databases">
        <title>Legionella lytica PCM 2298.</title>
        <authorList>
            <person name="Koper P."/>
        </authorList>
    </citation>
    <scope>NUCLEOTIDE SEQUENCE</scope>
    <source>
        <strain evidence="7">PCM 2298</strain>
    </source>
</reference>
<comment type="similarity">
    <text evidence="2 6">Belongs to the FliS family.</text>
</comment>
<proteinExistence type="inferred from homology"/>
<evidence type="ECO:0000313" key="8">
    <source>
        <dbReference type="Proteomes" id="UP001057474"/>
    </source>
</evidence>
<dbReference type="InterPro" id="IPR003713">
    <property type="entry name" value="FliS"/>
</dbReference>
<keyword evidence="8" id="KW-1185">Reference proteome</keyword>
<name>A0ABY4Y594_9GAMM</name>
<keyword evidence="7" id="KW-0966">Cell projection</keyword>
<keyword evidence="3 6" id="KW-0963">Cytoplasm</keyword>
<dbReference type="EMBL" id="CP071527">
    <property type="protein sequence ID" value="USQ12518.1"/>
    <property type="molecule type" value="Genomic_DNA"/>
</dbReference>
<protein>
    <recommendedName>
        <fullName evidence="6">Flagellar secretion chaperone FliS</fullName>
    </recommendedName>
</protein>
<dbReference type="SUPFAM" id="SSF101116">
    <property type="entry name" value="Flagellar export chaperone FliS"/>
    <property type="match status" value="1"/>
</dbReference>
<dbReference type="CDD" id="cd16098">
    <property type="entry name" value="FliS"/>
    <property type="match status" value="1"/>
</dbReference>
<evidence type="ECO:0000256" key="4">
    <source>
        <dbReference type="ARBA" id="ARBA00022795"/>
    </source>
</evidence>
<dbReference type="PANTHER" id="PTHR34773:SF1">
    <property type="entry name" value="FLAGELLAR SECRETION CHAPERONE FLIS"/>
    <property type="match status" value="1"/>
</dbReference>
<dbReference type="Pfam" id="PF02561">
    <property type="entry name" value="FliS"/>
    <property type="match status" value="1"/>
</dbReference>
<evidence type="ECO:0000256" key="3">
    <source>
        <dbReference type="ARBA" id="ARBA00022490"/>
    </source>
</evidence>
<dbReference type="PANTHER" id="PTHR34773">
    <property type="entry name" value="FLAGELLAR SECRETION CHAPERONE FLIS"/>
    <property type="match status" value="1"/>
</dbReference>
<keyword evidence="7" id="KW-0969">Cilium</keyword>
<keyword evidence="5" id="KW-0143">Chaperone</keyword>
<sequence>MKNPYNKAAEQYKSIELKTRVAAADPHELINLLLQGARNHIAAAQGSIERKQIREKGEHISKALGIVAGLKTCLNQEEGGEIAANLLQIYEHIEILLLKANLHNDKDLLAKSTELLREIHEAWKEISPKSSETTN</sequence>
<evidence type="ECO:0000256" key="2">
    <source>
        <dbReference type="ARBA" id="ARBA00008787"/>
    </source>
</evidence>
<dbReference type="Proteomes" id="UP001057474">
    <property type="component" value="Chromosome"/>
</dbReference>
<dbReference type="RefSeq" id="WP_252578642.1">
    <property type="nucleotide sequence ID" value="NZ_CP071527.1"/>
</dbReference>
<dbReference type="InterPro" id="IPR036584">
    <property type="entry name" value="FliS_sf"/>
</dbReference>
<comment type="subcellular location">
    <subcellularLocation>
        <location evidence="1 6">Cytoplasm</location>
        <location evidence="1 6">Cytosol</location>
    </subcellularLocation>
</comment>
<dbReference type="Gene3D" id="1.20.120.340">
    <property type="entry name" value="Flagellar protein FliS"/>
    <property type="match status" value="1"/>
</dbReference>
<gene>
    <name evidence="7" type="primary">fliS</name>
    <name evidence="7" type="ORF">J2N86_07210</name>
</gene>
<accession>A0ABY4Y594</accession>